<keyword evidence="3" id="KW-0498">Mitosis</keyword>
<dbReference type="InterPro" id="IPR008979">
    <property type="entry name" value="Galactose-bd-like_sf"/>
</dbReference>
<dbReference type="PANTHER" id="PTHR12936:SF0">
    <property type="entry name" value="ANAPHASE-PROMOTING COMPLEX SUBUNIT 10"/>
    <property type="match status" value="1"/>
</dbReference>
<keyword evidence="4" id="KW-0833">Ubl conjugation pathway</keyword>
<protein>
    <submittedName>
        <fullName evidence="7">Anaphase promoting complex subunit 10</fullName>
    </submittedName>
</protein>
<evidence type="ECO:0000313" key="7">
    <source>
        <dbReference type="EMBL" id="AAV68616.1"/>
    </source>
</evidence>
<dbReference type="InterPro" id="IPR004939">
    <property type="entry name" value="APC_su10/DOC_dom"/>
</dbReference>
<gene>
    <name evidence="7" type="primary">APC10</name>
</gene>
<reference evidence="7" key="1">
    <citation type="journal article" date="2005" name="Mol. Biol. Evol.">
        <title>Genome-wide analysis of core cell cycle genes in the unicellular green alga Ostreococcus tauri.</title>
        <authorList>
            <person name="Robbens S."/>
            <person name="Khadaroo B."/>
            <person name="Camasses A."/>
            <person name="Derelle E."/>
            <person name="Ferraz C."/>
            <person name="Inze D."/>
            <person name="Van de Peer Y."/>
            <person name="Moreau H."/>
        </authorList>
    </citation>
    <scope>NUCLEOTIDE SEQUENCE</scope>
</reference>
<comment type="similarity">
    <text evidence="1">Belongs to the APC10 family.</text>
</comment>
<feature type="domain" description="DOC" evidence="6">
    <location>
        <begin position="1"/>
        <end position="177"/>
    </location>
</feature>
<dbReference type="KEGG" id="ota:OT_ostta10g02910"/>
<dbReference type="EMBL" id="AY675114">
    <property type="protein sequence ID" value="AAV68616.1"/>
    <property type="molecule type" value="Genomic_DNA"/>
</dbReference>
<dbReference type="PROSITE" id="PS51284">
    <property type="entry name" value="DOC"/>
    <property type="match status" value="1"/>
</dbReference>
<dbReference type="PANTHER" id="PTHR12936">
    <property type="entry name" value="ANAPHASE-PROMOTING COMPLEX 10"/>
    <property type="match status" value="1"/>
</dbReference>
<dbReference type="GO" id="GO:0031145">
    <property type="term" value="P:anaphase-promoting complex-dependent catabolic process"/>
    <property type="evidence" value="ECO:0007669"/>
    <property type="project" value="InterPro"/>
</dbReference>
<evidence type="ECO:0000256" key="1">
    <source>
        <dbReference type="ARBA" id="ARBA00006762"/>
    </source>
</evidence>
<dbReference type="OMA" id="AGASCHD"/>
<evidence type="ECO:0000256" key="3">
    <source>
        <dbReference type="ARBA" id="ARBA00022776"/>
    </source>
</evidence>
<evidence type="ECO:0000256" key="5">
    <source>
        <dbReference type="ARBA" id="ARBA00023306"/>
    </source>
</evidence>
<dbReference type="SUPFAM" id="SSF49785">
    <property type="entry name" value="Galactose-binding domain-like"/>
    <property type="match status" value="1"/>
</dbReference>
<proteinExistence type="inferred from homology"/>
<evidence type="ECO:0000259" key="6">
    <source>
        <dbReference type="PROSITE" id="PS51284"/>
    </source>
</evidence>
<name>Q5SCA0_OSTTA</name>
<sequence length="319" mass="36817">MTARARDGRGRGNLKIGGLAVWSVASAKPGNGVEMLRDDDLGTFWQSDGAQPHVVNAQFQHKVEICELAMWCEYKMDESYTPSVISIRAGASCHDLREVRCVELENPNGWVRVRLRGPDDASYLRAYFVQIAILANHQNGRDTHVRQIKIFGPRRDQARALGRSLQLDLRSPAFSQYAGRALGRHDSHGQRNNRRERARRVEIAHARRSIRYTPIIISIQLRSRARSLWLRVLLSPEIKNHRHPARRLRVPRVLRPPVHRGNDVRIRVRVRLERLLSVAQRAFDRAAIDQRRVRRERRPHAIAFLVKDITIDAPRQDRS</sequence>
<dbReference type="GO" id="GO:0070979">
    <property type="term" value="P:protein K11-linked ubiquitination"/>
    <property type="evidence" value="ECO:0007669"/>
    <property type="project" value="TreeGrafter"/>
</dbReference>
<accession>Q5SCA0</accession>
<dbReference type="RefSeq" id="XP_003081732.2">
    <property type="nucleotide sequence ID" value="XM_003081684.2"/>
</dbReference>
<dbReference type="OrthoDB" id="24948at2759"/>
<dbReference type="GO" id="GO:0051301">
    <property type="term" value="P:cell division"/>
    <property type="evidence" value="ECO:0007669"/>
    <property type="project" value="UniProtKB-KW"/>
</dbReference>
<dbReference type="Gene3D" id="2.60.120.260">
    <property type="entry name" value="Galactose-binding domain-like"/>
    <property type="match status" value="1"/>
</dbReference>
<organism evidence="7">
    <name type="scientific">Ostreococcus tauri</name>
    <name type="common">Marine green alga</name>
    <dbReference type="NCBI Taxonomy" id="70448"/>
    <lineage>
        <taxon>Eukaryota</taxon>
        <taxon>Viridiplantae</taxon>
        <taxon>Chlorophyta</taxon>
        <taxon>Mamiellophyceae</taxon>
        <taxon>Mamiellales</taxon>
        <taxon>Bathycoccaceae</taxon>
        <taxon>Ostreococcus</taxon>
    </lineage>
</organism>
<evidence type="ECO:0000256" key="2">
    <source>
        <dbReference type="ARBA" id="ARBA00022618"/>
    </source>
</evidence>
<dbReference type="InterPro" id="IPR016901">
    <property type="entry name" value="APC10/Doc1"/>
</dbReference>
<keyword evidence="2" id="KW-0132">Cell division</keyword>
<dbReference type="GO" id="GO:0005680">
    <property type="term" value="C:anaphase-promoting complex"/>
    <property type="evidence" value="ECO:0007669"/>
    <property type="project" value="InterPro"/>
</dbReference>
<dbReference type="Pfam" id="PF03256">
    <property type="entry name" value="ANAPC10"/>
    <property type="match status" value="1"/>
</dbReference>
<keyword evidence="5" id="KW-0131">Cell cycle</keyword>
<dbReference type="AlphaFoldDB" id="Q5SCA0"/>
<dbReference type="CDD" id="cd08366">
    <property type="entry name" value="APC10"/>
    <property type="match status" value="1"/>
</dbReference>
<dbReference type="SMART" id="SM01337">
    <property type="entry name" value="APC10"/>
    <property type="match status" value="1"/>
</dbReference>
<evidence type="ECO:0000256" key="4">
    <source>
        <dbReference type="ARBA" id="ARBA00022786"/>
    </source>
</evidence>